<name>A0A0M3HIK9_ASCLU</name>
<keyword evidence="1" id="KW-1185">Reference proteome</keyword>
<proteinExistence type="predicted"/>
<evidence type="ECO:0000313" key="1">
    <source>
        <dbReference type="Proteomes" id="UP000036681"/>
    </source>
</evidence>
<evidence type="ECO:0000313" key="2">
    <source>
        <dbReference type="WBParaSite" id="ALUE_0000135401-mRNA-1"/>
    </source>
</evidence>
<dbReference type="AlphaFoldDB" id="A0A0M3HIK9"/>
<dbReference type="WBParaSite" id="ALUE_0000135401-mRNA-1">
    <property type="protein sequence ID" value="ALUE_0000135401-mRNA-1"/>
    <property type="gene ID" value="ALUE_0000135401"/>
</dbReference>
<dbReference type="Proteomes" id="UP000036681">
    <property type="component" value="Unplaced"/>
</dbReference>
<organism evidence="1 2">
    <name type="scientific">Ascaris lumbricoides</name>
    <name type="common">Giant roundworm</name>
    <dbReference type="NCBI Taxonomy" id="6252"/>
    <lineage>
        <taxon>Eukaryota</taxon>
        <taxon>Metazoa</taxon>
        <taxon>Ecdysozoa</taxon>
        <taxon>Nematoda</taxon>
        <taxon>Chromadorea</taxon>
        <taxon>Rhabditida</taxon>
        <taxon>Spirurina</taxon>
        <taxon>Ascaridomorpha</taxon>
        <taxon>Ascaridoidea</taxon>
        <taxon>Ascarididae</taxon>
        <taxon>Ascaris</taxon>
    </lineage>
</organism>
<accession>A0A0M3HIK9</accession>
<reference evidence="2" key="1">
    <citation type="submission" date="2017-02" db="UniProtKB">
        <authorList>
            <consortium name="WormBaseParasite"/>
        </authorList>
    </citation>
    <scope>IDENTIFICATION</scope>
</reference>
<protein>
    <submittedName>
        <fullName evidence="2">Ovule protein</fullName>
    </submittedName>
</protein>
<sequence length="57" mass="6613">MDDTPSNSNKAPNFLYNVQCHFRSSFAHLLHFVNDNFCCILLCTPFICLHPIFKHLS</sequence>